<accession>A0A2J8JFF9</accession>
<reference evidence="1 2" key="1">
    <citation type="submission" date="2017-12" db="EMBL/GenBank/DDBJ databases">
        <title>High-resolution comparative analysis of great ape genomes.</title>
        <authorList>
            <person name="Pollen A."/>
            <person name="Hastie A."/>
            <person name="Hormozdiari F."/>
            <person name="Dougherty M."/>
            <person name="Liu R."/>
            <person name="Chaisson M."/>
            <person name="Hoppe E."/>
            <person name="Hill C."/>
            <person name="Pang A."/>
            <person name="Hillier L."/>
            <person name="Baker C."/>
            <person name="Armstrong J."/>
            <person name="Shendure J."/>
            <person name="Paten B."/>
            <person name="Wilson R."/>
            <person name="Chao H."/>
            <person name="Schneider V."/>
            <person name="Ventura M."/>
            <person name="Kronenberg Z."/>
            <person name="Murali S."/>
            <person name="Gordon D."/>
            <person name="Cantsilieris S."/>
            <person name="Munson K."/>
            <person name="Nelson B."/>
            <person name="Raja A."/>
            <person name="Underwood J."/>
            <person name="Diekhans M."/>
            <person name="Fiddes I."/>
            <person name="Haussler D."/>
            <person name="Eichler E."/>
        </authorList>
    </citation>
    <scope>NUCLEOTIDE SEQUENCE [LARGE SCALE GENOMIC DNA]</scope>
    <source>
        <strain evidence="1">Yerkes chimp pedigree #C0471</strain>
    </source>
</reference>
<organism evidence="1 2">
    <name type="scientific">Pan troglodytes</name>
    <name type="common">Chimpanzee</name>
    <dbReference type="NCBI Taxonomy" id="9598"/>
    <lineage>
        <taxon>Eukaryota</taxon>
        <taxon>Metazoa</taxon>
        <taxon>Chordata</taxon>
        <taxon>Craniata</taxon>
        <taxon>Vertebrata</taxon>
        <taxon>Euteleostomi</taxon>
        <taxon>Mammalia</taxon>
        <taxon>Eutheria</taxon>
        <taxon>Euarchontoglires</taxon>
        <taxon>Primates</taxon>
        <taxon>Haplorrhini</taxon>
        <taxon>Catarrhini</taxon>
        <taxon>Hominidae</taxon>
        <taxon>Pan</taxon>
    </lineage>
</organism>
<evidence type="ECO:0000313" key="2">
    <source>
        <dbReference type="Proteomes" id="UP000236370"/>
    </source>
</evidence>
<dbReference type="EMBL" id="NBAG03000462">
    <property type="protein sequence ID" value="PNI21494.1"/>
    <property type="molecule type" value="Genomic_DNA"/>
</dbReference>
<dbReference type="AlphaFoldDB" id="A0A2J8JFF9"/>
<protein>
    <submittedName>
        <fullName evidence="1">HEXDC isoform 11</fullName>
    </submittedName>
</protein>
<comment type="caution">
    <text evidence="1">The sequence shown here is derived from an EMBL/GenBank/DDBJ whole genome shotgun (WGS) entry which is preliminary data.</text>
</comment>
<sequence>MSGSTPFQMRLVHLDLKGAPPKVSYLSEAGVQWCDLGSPRTLPPGFK</sequence>
<dbReference type="Proteomes" id="UP000236370">
    <property type="component" value="Unassembled WGS sequence"/>
</dbReference>
<gene>
    <name evidence="1" type="ORF">CK820_G0047916</name>
</gene>
<proteinExistence type="predicted"/>
<evidence type="ECO:0000313" key="1">
    <source>
        <dbReference type="EMBL" id="PNI21494.1"/>
    </source>
</evidence>
<name>A0A2J8JFF9_PANTR</name>